<feature type="transmembrane region" description="Helical" evidence="5">
    <location>
        <begin position="34"/>
        <end position="52"/>
    </location>
</feature>
<dbReference type="InterPro" id="IPR036259">
    <property type="entry name" value="MFS_trans_sf"/>
</dbReference>
<sequence length="152" mass="16866">VQVLQYLETLAYWDWFIAGLVLVILEIFAPGAVFLWLGIAAGLVGAVVFFAPDLDWKFQFTLFAVLSVVSIVVSRRYLKRRPLETDHPNLNRRGAQYVGRDLILDEALSGGRGRLRVDDTTWRVEGPDLPAGAKVRVTAVNGATLEIEANPD</sequence>
<feature type="non-terminal residue" evidence="7">
    <location>
        <position position="1"/>
    </location>
</feature>
<feature type="transmembrane region" description="Helical" evidence="5">
    <location>
        <begin position="12"/>
        <end position="29"/>
    </location>
</feature>
<evidence type="ECO:0000256" key="2">
    <source>
        <dbReference type="ARBA" id="ARBA00022692"/>
    </source>
</evidence>
<name>A0A382F6R1_9ZZZZ</name>
<comment type="subcellular location">
    <subcellularLocation>
        <location evidence="1">Membrane</location>
        <topology evidence="1">Multi-pass membrane protein</topology>
    </subcellularLocation>
</comment>
<evidence type="ECO:0000259" key="6">
    <source>
        <dbReference type="Pfam" id="PF01957"/>
    </source>
</evidence>
<proteinExistence type="predicted"/>
<evidence type="ECO:0000313" key="7">
    <source>
        <dbReference type="EMBL" id="SVB58736.1"/>
    </source>
</evidence>
<evidence type="ECO:0000256" key="3">
    <source>
        <dbReference type="ARBA" id="ARBA00022989"/>
    </source>
</evidence>
<dbReference type="InterPro" id="IPR052165">
    <property type="entry name" value="Membrane_assoc_protease"/>
</dbReference>
<dbReference type="AlphaFoldDB" id="A0A382F6R1"/>
<dbReference type="Pfam" id="PF01957">
    <property type="entry name" value="NfeD"/>
    <property type="match status" value="1"/>
</dbReference>
<dbReference type="PANTHER" id="PTHR33507">
    <property type="entry name" value="INNER MEMBRANE PROTEIN YBBJ"/>
    <property type="match status" value="1"/>
</dbReference>
<dbReference type="EMBL" id="UINC01048329">
    <property type="protein sequence ID" value="SVB58736.1"/>
    <property type="molecule type" value="Genomic_DNA"/>
</dbReference>
<protein>
    <recommendedName>
        <fullName evidence="6">NfeD-like C-terminal domain-containing protein</fullName>
    </recommendedName>
</protein>
<evidence type="ECO:0000256" key="1">
    <source>
        <dbReference type="ARBA" id="ARBA00004141"/>
    </source>
</evidence>
<dbReference type="PANTHER" id="PTHR33507:SF3">
    <property type="entry name" value="INNER MEMBRANE PROTEIN YBBJ"/>
    <property type="match status" value="1"/>
</dbReference>
<accession>A0A382F6R1</accession>
<reference evidence="7" key="1">
    <citation type="submission" date="2018-05" db="EMBL/GenBank/DDBJ databases">
        <authorList>
            <person name="Lanie J.A."/>
            <person name="Ng W.-L."/>
            <person name="Kazmierczak K.M."/>
            <person name="Andrzejewski T.M."/>
            <person name="Davidsen T.M."/>
            <person name="Wayne K.J."/>
            <person name="Tettelin H."/>
            <person name="Glass J.I."/>
            <person name="Rusch D."/>
            <person name="Podicherti R."/>
            <person name="Tsui H.-C.T."/>
            <person name="Winkler M.E."/>
        </authorList>
    </citation>
    <scope>NUCLEOTIDE SEQUENCE</scope>
</reference>
<organism evidence="7">
    <name type="scientific">marine metagenome</name>
    <dbReference type="NCBI Taxonomy" id="408172"/>
    <lineage>
        <taxon>unclassified sequences</taxon>
        <taxon>metagenomes</taxon>
        <taxon>ecological metagenomes</taxon>
    </lineage>
</organism>
<keyword evidence="4 5" id="KW-0472">Membrane</keyword>
<dbReference type="GO" id="GO:0005886">
    <property type="term" value="C:plasma membrane"/>
    <property type="evidence" value="ECO:0007669"/>
    <property type="project" value="TreeGrafter"/>
</dbReference>
<dbReference type="Gene3D" id="2.40.50.140">
    <property type="entry name" value="Nucleic acid-binding proteins"/>
    <property type="match status" value="1"/>
</dbReference>
<evidence type="ECO:0000256" key="5">
    <source>
        <dbReference type="SAM" id="Phobius"/>
    </source>
</evidence>
<dbReference type="SUPFAM" id="SSF103473">
    <property type="entry name" value="MFS general substrate transporter"/>
    <property type="match status" value="1"/>
</dbReference>
<keyword evidence="2 5" id="KW-0812">Transmembrane</keyword>
<keyword evidence="3 5" id="KW-1133">Transmembrane helix</keyword>
<feature type="transmembrane region" description="Helical" evidence="5">
    <location>
        <begin position="58"/>
        <end position="78"/>
    </location>
</feature>
<dbReference type="InterPro" id="IPR012340">
    <property type="entry name" value="NA-bd_OB-fold"/>
</dbReference>
<dbReference type="InterPro" id="IPR002810">
    <property type="entry name" value="NfeD-like_C"/>
</dbReference>
<gene>
    <name evidence="7" type="ORF">METZ01_LOCUS211590</name>
</gene>
<evidence type="ECO:0000256" key="4">
    <source>
        <dbReference type="ARBA" id="ARBA00023136"/>
    </source>
</evidence>
<feature type="domain" description="NfeD-like C-terminal" evidence="6">
    <location>
        <begin position="95"/>
        <end position="148"/>
    </location>
</feature>